<feature type="transmembrane region" description="Helical" evidence="5">
    <location>
        <begin position="392"/>
        <end position="414"/>
    </location>
</feature>
<feature type="transmembrane region" description="Helical" evidence="5">
    <location>
        <begin position="267"/>
        <end position="293"/>
    </location>
</feature>
<feature type="transmembrane region" description="Helical" evidence="5">
    <location>
        <begin position="332"/>
        <end position="351"/>
    </location>
</feature>
<keyword evidence="4 5" id="KW-0472">Membrane</keyword>
<dbReference type="Proteomes" id="UP000504606">
    <property type="component" value="Unplaced"/>
</dbReference>
<proteinExistence type="predicted"/>
<evidence type="ECO:0000256" key="3">
    <source>
        <dbReference type="ARBA" id="ARBA00022989"/>
    </source>
</evidence>
<protein>
    <submittedName>
        <fullName evidence="7">Feline leukemia virus subgroup C receptor-related protein 1-like</fullName>
    </submittedName>
</protein>
<reference evidence="7" key="1">
    <citation type="submission" date="2025-08" db="UniProtKB">
        <authorList>
            <consortium name="RefSeq"/>
        </authorList>
    </citation>
    <scope>IDENTIFICATION</scope>
    <source>
        <tissue evidence="7">Whole organism</tissue>
    </source>
</reference>
<dbReference type="GO" id="GO:0016020">
    <property type="term" value="C:membrane"/>
    <property type="evidence" value="ECO:0007669"/>
    <property type="project" value="UniProtKB-SubCell"/>
</dbReference>
<dbReference type="AlphaFoldDB" id="A0A6J1S0U2"/>
<keyword evidence="3 5" id="KW-1133">Transmembrane helix</keyword>
<evidence type="ECO:0000256" key="4">
    <source>
        <dbReference type="ARBA" id="ARBA00023136"/>
    </source>
</evidence>
<keyword evidence="6" id="KW-1185">Reference proteome</keyword>
<dbReference type="InterPro" id="IPR036259">
    <property type="entry name" value="MFS_trans_sf"/>
</dbReference>
<evidence type="ECO:0000256" key="5">
    <source>
        <dbReference type="SAM" id="Phobius"/>
    </source>
</evidence>
<dbReference type="Pfam" id="PF07690">
    <property type="entry name" value="MFS_1"/>
    <property type="match status" value="1"/>
</dbReference>
<dbReference type="OrthoDB" id="422206at2759"/>
<dbReference type="KEGG" id="foc:113203659"/>
<feature type="transmembrane region" description="Helical" evidence="5">
    <location>
        <begin position="357"/>
        <end position="380"/>
    </location>
</feature>
<dbReference type="PANTHER" id="PTHR10924">
    <property type="entry name" value="MAJOR FACILITATOR SUPERFAMILY PROTEIN-RELATED"/>
    <property type="match status" value="1"/>
</dbReference>
<dbReference type="GeneID" id="113203659"/>
<feature type="transmembrane region" description="Helical" evidence="5">
    <location>
        <begin position="93"/>
        <end position="111"/>
    </location>
</feature>
<dbReference type="PANTHER" id="PTHR10924:SF4">
    <property type="entry name" value="GH15861P"/>
    <property type="match status" value="1"/>
</dbReference>
<feature type="transmembrane region" description="Helical" evidence="5">
    <location>
        <begin position="299"/>
        <end position="320"/>
    </location>
</feature>
<feature type="transmembrane region" description="Helical" evidence="5">
    <location>
        <begin position="117"/>
        <end position="136"/>
    </location>
</feature>
<sequence>MFSHGDMTSSTRETQSADVRPVGRRWLMLAIFCLVTLTNGCQWVQFSIIDNSVAAYYGTSRDVVDWTSLLFMVTYIPGMLPAAWFLDKTGLRWTVLVAAAGNCLAAWLKVVAVRPDLLAVLFAGQGVAALVNCFVLSVPPRLAAVWFGERQVSTATAIGVIGNQLGNALGFAVPSVLVRAPPPAAGSSLEGIGDDMALMSYIVAGVTTAALLLAVLAFQAAPPLPPSQAMAAALESERAGDGHTESLSQYCQSLKSLVGSPGFPQLLVAYGIINGVSSAAGTLLNGLITSVFVDSEMDAGLIGLTMVVAGLVGSVLFGLLLDATAKFKELTVGVYALSLLAVVVFTGSLYSGKIWTVYVAGAFAGSTLAGYIPVGFEFAAELTYPAPEGTSSGLLSAAGMLMAVVFTLVCERLLPLARGWLWTCCCMMGVLALGAAFTLTIPNNLRRQQAQRTAQLTARE</sequence>
<keyword evidence="2 5" id="KW-0812">Transmembrane</keyword>
<dbReference type="SUPFAM" id="SSF103473">
    <property type="entry name" value="MFS general substrate transporter"/>
    <property type="match status" value="1"/>
</dbReference>
<dbReference type="InterPro" id="IPR011701">
    <property type="entry name" value="MFS"/>
</dbReference>
<feature type="transmembrane region" description="Helical" evidence="5">
    <location>
        <begin position="157"/>
        <end position="178"/>
    </location>
</feature>
<feature type="transmembrane region" description="Helical" evidence="5">
    <location>
        <begin position="26"/>
        <end position="46"/>
    </location>
</feature>
<feature type="transmembrane region" description="Helical" evidence="5">
    <location>
        <begin position="420"/>
        <end position="442"/>
    </location>
</feature>
<evidence type="ECO:0000313" key="6">
    <source>
        <dbReference type="Proteomes" id="UP000504606"/>
    </source>
</evidence>
<feature type="transmembrane region" description="Helical" evidence="5">
    <location>
        <begin position="198"/>
        <end position="218"/>
    </location>
</feature>
<dbReference type="GO" id="GO:0015232">
    <property type="term" value="F:heme transmembrane transporter activity"/>
    <property type="evidence" value="ECO:0007669"/>
    <property type="project" value="TreeGrafter"/>
</dbReference>
<gene>
    <name evidence="7" type="primary">LOC113203659</name>
</gene>
<feature type="transmembrane region" description="Helical" evidence="5">
    <location>
        <begin position="66"/>
        <end position="86"/>
    </location>
</feature>
<dbReference type="RefSeq" id="XP_026274233.1">
    <property type="nucleotide sequence ID" value="XM_026418448.2"/>
</dbReference>
<dbReference type="InterPro" id="IPR049680">
    <property type="entry name" value="FLVCR1-2_SLC49-like"/>
</dbReference>
<dbReference type="GO" id="GO:0097037">
    <property type="term" value="P:heme export"/>
    <property type="evidence" value="ECO:0007669"/>
    <property type="project" value="TreeGrafter"/>
</dbReference>
<dbReference type="Gene3D" id="1.20.1250.20">
    <property type="entry name" value="MFS general substrate transporter like domains"/>
    <property type="match status" value="1"/>
</dbReference>
<evidence type="ECO:0000256" key="2">
    <source>
        <dbReference type="ARBA" id="ARBA00022692"/>
    </source>
</evidence>
<evidence type="ECO:0000313" key="7">
    <source>
        <dbReference type="RefSeq" id="XP_026274233.1"/>
    </source>
</evidence>
<name>A0A6J1S0U2_FRAOC</name>
<comment type="subcellular location">
    <subcellularLocation>
        <location evidence="1">Membrane</location>
        <topology evidence="1">Multi-pass membrane protein</topology>
    </subcellularLocation>
</comment>
<evidence type="ECO:0000256" key="1">
    <source>
        <dbReference type="ARBA" id="ARBA00004141"/>
    </source>
</evidence>
<organism evidence="6 7">
    <name type="scientific">Frankliniella occidentalis</name>
    <name type="common">Western flower thrips</name>
    <name type="synonym">Euthrips occidentalis</name>
    <dbReference type="NCBI Taxonomy" id="133901"/>
    <lineage>
        <taxon>Eukaryota</taxon>
        <taxon>Metazoa</taxon>
        <taxon>Ecdysozoa</taxon>
        <taxon>Arthropoda</taxon>
        <taxon>Hexapoda</taxon>
        <taxon>Insecta</taxon>
        <taxon>Pterygota</taxon>
        <taxon>Neoptera</taxon>
        <taxon>Paraneoptera</taxon>
        <taxon>Thysanoptera</taxon>
        <taxon>Terebrantia</taxon>
        <taxon>Thripoidea</taxon>
        <taxon>Thripidae</taxon>
        <taxon>Frankliniella</taxon>
    </lineage>
</organism>
<accession>A0A6J1S0U2</accession>
<dbReference type="GO" id="GO:0020037">
    <property type="term" value="F:heme binding"/>
    <property type="evidence" value="ECO:0007669"/>
    <property type="project" value="TreeGrafter"/>
</dbReference>